<keyword evidence="4" id="KW-1185">Reference proteome</keyword>
<dbReference type="RefSeq" id="WP_386737079.1">
    <property type="nucleotide sequence ID" value="NZ_JBHRXI010000025.1"/>
</dbReference>
<dbReference type="Pfam" id="PF04773">
    <property type="entry name" value="FecR"/>
    <property type="match status" value="1"/>
</dbReference>
<proteinExistence type="predicted"/>
<dbReference type="EMBL" id="JBHRXI010000025">
    <property type="protein sequence ID" value="MFC3615794.1"/>
    <property type="molecule type" value="Genomic_DNA"/>
</dbReference>
<organism evidence="3 4">
    <name type="scientific">Lutimaribacter marinistellae</name>
    <dbReference type="NCBI Taxonomy" id="1820329"/>
    <lineage>
        <taxon>Bacteria</taxon>
        <taxon>Pseudomonadati</taxon>
        <taxon>Pseudomonadota</taxon>
        <taxon>Alphaproteobacteria</taxon>
        <taxon>Rhodobacterales</taxon>
        <taxon>Roseobacteraceae</taxon>
        <taxon>Lutimaribacter</taxon>
    </lineage>
</organism>
<feature type="signal peptide" evidence="1">
    <location>
        <begin position="1"/>
        <end position="26"/>
    </location>
</feature>
<feature type="chain" id="PRO_5047420653" evidence="1">
    <location>
        <begin position="27"/>
        <end position="969"/>
    </location>
</feature>
<dbReference type="Proteomes" id="UP001595629">
    <property type="component" value="Unassembled WGS sequence"/>
</dbReference>
<feature type="domain" description="FecR protein" evidence="2">
    <location>
        <begin position="61"/>
        <end position="145"/>
    </location>
</feature>
<evidence type="ECO:0000313" key="4">
    <source>
        <dbReference type="Proteomes" id="UP001595629"/>
    </source>
</evidence>
<comment type="caution">
    <text evidence="3">The sequence shown here is derived from an EMBL/GenBank/DDBJ whole genome shotgun (WGS) entry which is preliminary data.</text>
</comment>
<accession>A0ABV7TJS9</accession>
<gene>
    <name evidence="3" type="ORF">ACFORG_18750</name>
</gene>
<keyword evidence="1" id="KW-0732">Signal</keyword>
<sequence>MRDMLHRPLLAALMAGTALVSTAALAQESIGTSAAVNTASTLERGASQRTVVIGDDIAFKDRIITNRDGLVQVLFVDGSTFTVGSNSRVVIDEFVYNPSDGTGSLTAEVTRGALRFVGGKLSKNEEPVRFKTPVGILGVRGAIAEIDLEPACLSSGECPDLVANLVFGDELTFTGPDGRRSRIYQPGHSFVISRSGQGVNARIVQLKTLDRGTLQRRLQGQSGQNGGAIEIPTDRDVAESGIPRENSDRSPYSLRLNPGLEMVSTAIAPDPDEPGIASTDRQLAVSVLDEAQSDFIREDVGSEPEGPIYDRATLTGVFGTPDSYTTPSGVVIEDPWAQGISRIVPPETVTVQVLREDGEPVGIELGDISLPYPVEEGETPIEPRYSETYQRDVVGGTILRGPDGIAIYHLALSDYETESPGSLDVVVGQPTPREVFFPSTDQPADLRTYELGEDYARTRMGLRSDVPLLNPQVAFEFGNEFLSAAAETPFYVIETGQSRYAPTTLYGALRIEGQGADQRSMIVSDTGFVFGNLAGTGEDALGIGGTRRGSYRFSAQEEINFMRGGTGSNQIQSPTIFTAIAGRNAEAFVYGSGLNGGLARNNWADENTFIDAGLMDPIASPADPQRYSSATVPAFLTMSERLDGFDRTITDDRLVHGFAAGMVEGQEGSATPFRSIYPGGAFIAFDPVTASLGGTIDVADTTGTHPAAFAFSYGFGFDGEGEFPAARSAFLDSTRFAANSTGPSNVQGGNTTFMFSRTEEVIAHQPYDPEIGFTGRDPGTYVVSAGLVPQDNLFSGADVSPCRCDFMQWGWWGTQTEFRDSSLTGGSRTDMVHLGTFVTADIPTAAELPMSGRGEWRGHAIGNVAVDGELGTRRYVAVGDMAMDFDFAERVGTLSIDNFDGRSFSGPMGSSGVGDALNRFDGPLSGDGLSGSATGSFARGPLGPDQGVLGSFDVGGFGYSAAGTFMGER</sequence>
<name>A0ABV7TJS9_9RHOB</name>
<dbReference type="InterPro" id="IPR006860">
    <property type="entry name" value="FecR"/>
</dbReference>
<evidence type="ECO:0000256" key="1">
    <source>
        <dbReference type="SAM" id="SignalP"/>
    </source>
</evidence>
<evidence type="ECO:0000259" key="2">
    <source>
        <dbReference type="Pfam" id="PF04773"/>
    </source>
</evidence>
<reference evidence="4" key="1">
    <citation type="journal article" date="2019" name="Int. J. Syst. Evol. Microbiol.">
        <title>The Global Catalogue of Microorganisms (GCM) 10K type strain sequencing project: providing services to taxonomists for standard genome sequencing and annotation.</title>
        <authorList>
            <consortium name="The Broad Institute Genomics Platform"/>
            <consortium name="The Broad Institute Genome Sequencing Center for Infectious Disease"/>
            <person name="Wu L."/>
            <person name="Ma J."/>
        </authorList>
    </citation>
    <scope>NUCLEOTIDE SEQUENCE [LARGE SCALE GENOMIC DNA]</scope>
    <source>
        <strain evidence="4">KCTC 42911</strain>
    </source>
</reference>
<protein>
    <submittedName>
        <fullName evidence="3">FecR domain-containing protein</fullName>
    </submittedName>
</protein>
<evidence type="ECO:0000313" key="3">
    <source>
        <dbReference type="EMBL" id="MFC3615794.1"/>
    </source>
</evidence>